<dbReference type="OrthoDB" id="1748760at2759"/>
<accession>A0A9D4AGH8</accession>
<dbReference type="AlphaFoldDB" id="A0A9D4AGH8"/>
<name>A0A9D4AGH8_9ROSI</name>
<sequence length="156" mass="17963">MEADIENFNLEDEEEEPISCTRNKIIIEKKHQFFLAGKALTDGVIHFPTLKRTLANLWYPLGRKLRHGEGFCPIKKTIGTKEVFGWNSSLRAPSRVEMFTSCKWVREESPQGLQSSRNTTRMELDLRTQGNSIDEEDVTMEGRKTNGIQCWKSLQS</sequence>
<organism evidence="1 2">
    <name type="scientific">Gossypium stocksii</name>
    <dbReference type="NCBI Taxonomy" id="47602"/>
    <lineage>
        <taxon>Eukaryota</taxon>
        <taxon>Viridiplantae</taxon>
        <taxon>Streptophyta</taxon>
        <taxon>Embryophyta</taxon>
        <taxon>Tracheophyta</taxon>
        <taxon>Spermatophyta</taxon>
        <taxon>Magnoliopsida</taxon>
        <taxon>eudicotyledons</taxon>
        <taxon>Gunneridae</taxon>
        <taxon>Pentapetalae</taxon>
        <taxon>rosids</taxon>
        <taxon>malvids</taxon>
        <taxon>Malvales</taxon>
        <taxon>Malvaceae</taxon>
        <taxon>Malvoideae</taxon>
        <taxon>Gossypium</taxon>
    </lineage>
</organism>
<evidence type="ECO:0000313" key="1">
    <source>
        <dbReference type="EMBL" id="KAH1121697.1"/>
    </source>
</evidence>
<evidence type="ECO:0000313" key="2">
    <source>
        <dbReference type="Proteomes" id="UP000828251"/>
    </source>
</evidence>
<keyword evidence="2" id="KW-1185">Reference proteome</keyword>
<reference evidence="1 2" key="1">
    <citation type="journal article" date="2021" name="Plant Biotechnol. J.">
        <title>Multi-omics assisted identification of the key and species-specific regulatory components of drought-tolerant mechanisms in Gossypium stocksii.</title>
        <authorList>
            <person name="Yu D."/>
            <person name="Ke L."/>
            <person name="Zhang D."/>
            <person name="Wu Y."/>
            <person name="Sun Y."/>
            <person name="Mei J."/>
            <person name="Sun J."/>
            <person name="Sun Y."/>
        </authorList>
    </citation>
    <scope>NUCLEOTIDE SEQUENCE [LARGE SCALE GENOMIC DNA]</scope>
    <source>
        <strain evidence="2">cv. E1</strain>
        <tissue evidence="1">Leaf</tissue>
    </source>
</reference>
<dbReference type="EMBL" id="JAIQCV010000002">
    <property type="protein sequence ID" value="KAH1121697.1"/>
    <property type="molecule type" value="Genomic_DNA"/>
</dbReference>
<gene>
    <name evidence="1" type="ORF">J1N35_004857</name>
</gene>
<proteinExistence type="predicted"/>
<evidence type="ECO:0008006" key="3">
    <source>
        <dbReference type="Google" id="ProtNLM"/>
    </source>
</evidence>
<comment type="caution">
    <text evidence="1">The sequence shown here is derived from an EMBL/GenBank/DDBJ whole genome shotgun (WGS) entry which is preliminary data.</text>
</comment>
<protein>
    <recommendedName>
        <fullName evidence="3">DUF4283 domain-containing protein</fullName>
    </recommendedName>
</protein>
<dbReference type="Proteomes" id="UP000828251">
    <property type="component" value="Unassembled WGS sequence"/>
</dbReference>